<evidence type="ECO:0000313" key="7">
    <source>
        <dbReference type="EMBL" id="NYE82103.1"/>
    </source>
</evidence>
<protein>
    <submittedName>
        <fullName evidence="7">Uncharacterized membrane-anchored protein YitT (DUF2179 family)</fullName>
    </submittedName>
</protein>
<keyword evidence="4 6" id="KW-1133">Transmembrane helix</keyword>
<feature type="transmembrane region" description="Helical" evidence="6">
    <location>
        <begin position="51"/>
        <end position="74"/>
    </location>
</feature>
<dbReference type="EMBL" id="JACBYR010000001">
    <property type="protein sequence ID" value="NYE82103.1"/>
    <property type="molecule type" value="Genomic_DNA"/>
</dbReference>
<feature type="transmembrane region" description="Helical" evidence="6">
    <location>
        <begin position="25"/>
        <end position="45"/>
    </location>
</feature>
<evidence type="ECO:0000256" key="6">
    <source>
        <dbReference type="SAM" id="Phobius"/>
    </source>
</evidence>
<organism evidence="7 8">
    <name type="scientific">Pigmentiphaga litoralis</name>
    <dbReference type="NCBI Taxonomy" id="516702"/>
    <lineage>
        <taxon>Bacteria</taxon>
        <taxon>Pseudomonadati</taxon>
        <taxon>Pseudomonadota</taxon>
        <taxon>Betaproteobacteria</taxon>
        <taxon>Burkholderiales</taxon>
        <taxon>Alcaligenaceae</taxon>
        <taxon>Pigmentiphaga</taxon>
    </lineage>
</organism>
<keyword evidence="2" id="KW-1003">Cell membrane</keyword>
<feature type="transmembrane region" description="Helical" evidence="6">
    <location>
        <begin position="186"/>
        <end position="203"/>
    </location>
</feature>
<dbReference type="AlphaFoldDB" id="A0A7Y9IT93"/>
<evidence type="ECO:0000256" key="5">
    <source>
        <dbReference type="ARBA" id="ARBA00023136"/>
    </source>
</evidence>
<dbReference type="InterPro" id="IPR051461">
    <property type="entry name" value="UPF0750_membrane"/>
</dbReference>
<name>A0A7Y9IT93_9BURK</name>
<dbReference type="InterPro" id="IPR003740">
    <property type="entry name" value="YitT"/>
</dbReference>
<keyword evidence="8" id="KW-1185">Reference proteome</keyword>
<evidence type="ECO:0000313" key="8">
    <source>
        <dbReference type="Proteomes" id="UP000542125"/>
    </source>
</evidence>
<reference evidence="7 8" key="1">
    <citation type="submission" date="2020-07" db="EMBL/GenBank/DDBJ databases">
        <title>Genomic Encyclopedia of Type Strains, Phase IV (KMG-V): Genome sequencing to study the core and pangenomes of soil and plant-associated prokaryotes.</title>
        <authorList>
            <person name="Whitman W."/>
        </authorList>
    </citation>
    <scope>NUCLEOTIDE SEQUENCE [LARGE SCALE GENOMIC DNA]</scope>
    <source>
        <strain evidence="7 8">SAS40</strain>
    </source>
</reference>
<feature type="transmembrane region" description="Helical" evidence="6">
    <location>
        <begin position="86"/>
        <end position="104"/>
    </location>
</feature>
<evidence type="ECO:0000256" key="3">
    <source>
        <dbReference type="ARBA" id="ARBA00022692"/>
    </source>
</evidence>
<gene>
    <name evidence="7" type="ORF">FHW18_001374</name>
</gene>
<evidence type="ECO:0000256" key="1">
    <source>
        <dbReference type="ARBA" id="ARBA00004651"/>
    </source>
</evidence>
<dbReference type="PANTHER" id="PTHR33545">
    <property type="entry name" value="UPF0750 MEMBRANE PROTEIN YITT-RELATED"/>
    <property type="match status" value="1"/>
</dbReference>
<dbReference type="GO" id="GO:0005886">
    <property type="term" value="C:plasma membrane"/>
    <property type="evidence" value="ECO:0007669"/>
    <property type="project" value="UniProtKB-SubCell"/>
</dbReference>
<sequence length="212" mass="22944">MPPTSDSPSSTKAADLHRHRTFEDAVALVVGTLLISLGVTFYVSAGLLTGGISGLAFLVTYLTGFTFGQAFFVLNLPFYWLALRRMGWRFTIKTFIAVALLSVLTDLRPHFLTLEAVHPAYASVIAGALLGTGFLILFRHKASLGGVGILALYLQDRYGWSVGKTQMSIDCVIVLLALLTLDPVKVGWSVLSAVVLNLILTFNHKPGRYVGS</sequence>
<proteinExistence type="predicted"/>
<comment type="caution">
    <text evidence="7">The sequence shown here is derived from an EMBL/GenBank/DDBJ whole genome shotgun (WGS) entry which is preliminary data.</text>
</comment>
<dbReference type="Proteomes" id="UP000542125">
    <property type="component" value="Unassembled WGS sequence"/>
</dbReference>
<dbReference type="PANTHER" id="PTHR33545:SF5">
    <property type="entry name" value="UPF0750 MEMBRANE PROTEIN YITT"/>
    <property type="match status" value="1"/>
</dbReference>
<feature type="transmembrane region" description="Helical" evidence="6">
    <location>
        <begin position="116"/>
        <end position="138"/>
    </location>
</feature>
<feature type="transmembrane region" description="Helical" evidence="6">
    <location>
        <begin position="158"/>
        <end position="180"/>
    </location>
</feature>
<evidence type="ECO:0000256" key="2">
    <source>
        <dbReference type="ARBA" id="ARBA00022475"/>
    </source>
</evidence>
<evidence type="ECO:0000256" key="4">
    <source>
        <dbReference type="ARBA" id="ARBA00022989"/>
    </source>
</evidence>
<comment type="subcellular location">
    <subcellularLocation>
        <location evidence="1">Cell membrane</location>
        <topology evidence="1">Multi-pass membrane protein</topology>
    </subcellularLocation>
</comment>
<dbReference type="RefSeq" id="WP_179584647.1">
    <property type="nucleotide sequence ID" value="NZ_JACBYR010000001.1"/>
</dbReference>
<dbReference type="Pfam" id="PF02588">
    <property type="entry name" value="YitT_membrane"/>
    <property type="match status" value="1"/>
</dbReference>
<keyword evidence="5 6" id="KW-0472">Membrane</keyword>
<keyword evidence="3 6" id="KW-0812">Transmembrane</keyword>
<accession>A0A7Y9IT93</accession>